<dbReference type="Proteomes" id="UP001291309">
    <property type="component" value="Unassembled WGS sequence"/>
</dbReference>
<accession>A0ABU5GV25</accession>
<sequence length="210" mass="22999">MARESVNEWPVLAERCYHALDRDRVKFRDITGRCAVASAGAAAVGVGLCIFAAPEIVVGAVIVVGVVGVAVVIKEELDAYQRNASRESGKPKPQAQPSNEQETVANRKPKPEGSPLGKDWLPPVFVNGKHFDALVLATRTLWEVKTDNFDIHSPRSQAFFAKVKLPEIQREKRLAEACGYNFAVGVRSAAHKAALLRLDPKLDIVVMDWC</sequence>
<dbReference type="Pfam" id="PF19829">
    <property type="entry name" value="DUF6310"/>
    <property type="match status" value="1"/>
</dbReference>
<evidence type="ECO:0000313" key="5">
    <source>
        <dbReference type="Proteomes" id="UP001291309"/>
    </source>
</evidence>
<evidence type="ECO:0000313" key="4">
    <source>
        <dbReference type="EMBL" id="MDY7225021.1"/>
    </source>
</evidence>
<comment type="caution">
    <text evidence="4">The sequence shown here is derived from an EMBL/GenBank/DDBJ whole genome shotgun (WGS) entry which is preliminary data.</text>
</comment>
<evidence type="ECO:0000256" key="1">
    <source>
        <dbReference type="SAM" id="MobiDB-lite"/>
    </source>
</evidence>
<keyword evidence="2" id="KW-1133">Transmembrane helix</keyword>
<gene>
    <name evidence="4" type="ORF">SYV04_01450</name>
</gene>
<dbReference type="EMBL" id="JAXIVS010000001">
    <property type="protein sequence ID" value="MDY7225021.1"/>
    <property type="molecule type" value="Genomic_DNA"/>
</dbReference>
<feature type="region of interest" description="Disordered" evidence="1">
    <location>
        <begin position="83"/>
        <end position="118"/>
    </location>
</feature>
<dbReference type="RefSeq" id="WP_321543744.1">
    <property type="nucleotide sequence ID" value="NZ_JAXIVS010000001.1"/>
</dbReference>
<feature type="compositionally biased region" description="Polar residues" evidence="1">
    <location>
        <begin position="95"/>
        <end position="104"/>
    </location>
</feature>
<organism evidence="4 5">
    <name type="scientific">Hyalangium rubrum</name>
    <dbReference type="NCBI Taxonomy" id="3103134"/>
    <lineage>
        <taxon>Bacteria</taxon>
        <taxon>Pseudomonadati</taxon>
        <taxon>Myxococcota</taxon>
        <taxon>Myxococcia</taxon>
        <taxon>Myxococcales</taxon>
        <taxon>Cystobacterineae</taxon>
        <taxon>Archangiaceae</taxon>
        <taxon>Hyalangium</taxon>
    </lineage>
</organism>
<feature type="transmembrane region" description="Helical" evidence="2">
    <location>
        <begin position="30"/>
        <end position="50"/>
    </location>
</feature>
<keyword evidence="5" id="KW-1185">Reference proteome</keyword>
<evidence type="ECO:0000259" key="3">
    <source>
        <dbReference type="Pfam" id="PF19829"/>
    </source>
</evidence>
<keyword evidence="2" id="KW-0812">Transmembrane</keyword>
<reference evidence="4 5" key="1">
    <citation type="submission" date="2023-12" db="EMBL/GenBank/DDBJ databases">
        <title>the genome sequence of Hyalangium sp. s54d21.</title>
        <authorList>
            <person name="Zhang X."/>
        </authorList>
    </citation>
    <scope>NUCLEOTIDE SEQUENCE [LARGE SCALE GENOMIC DNA]</scope>
    <source>
        <strain evidence="5">s54d21</strain>
    </source>
</reference>
<feature type="domain" description="DUF6310" evidence="3">
    <location>
        <begin position="117"/>
        <end position="210"/>
    </location>
</feature>
<dbReference type="InterPro" id="IPR046277">
    <property type="entry name" value="DUF6310"/>
</dbReference>
<feature type="transmembrane region" description="Helical" evidence="2">
    <location>
        <begin position="56"/>
        <end position="73"/>
    </location>
</feature>
<keyword evidence="2" id="KW-0472">Membrane</keyword>
<protein>
    <submittedName>
        <fullName evidence="4">DUF6310 domain-containing protein</fullName>
    </submittedName>
</protein>
<proteinExistence type="predicted"/>
<name>A0ABU5GV25_9BACT</name>
<evidence type="ECO:0000256" key="2">
    <source>
        <dbReference type="SAM" id="Phobius"/>
    </source>
</evidence>